<dbReference type="FunFam" id="3.40.50.620:FF:000061">
    <property type="entry name" value="Tyrosine--tRNA ligase"/>
    <property type="match status" value="1"/>
</dbReference>
<dbReference type="SUPFAM" id="SSF55174">
    <property type="entry name" value="Alpha-L RNA-binding motif"/>
    <property type="match status" value="1"/>
</dbReference>
<evidence type="ECO:0000256" key="6">
    <source>
        <dbReference type="ARBA" id="ARBA00022884"/>
    </source>
</evidence>
<keyword evidence="8 10" id="KW-0030">Aminoacyl-tRNA synthetase</keyword>
<dbReference type="PRINTS" id="PR01040">
    <property type="entry name" value="TRNASYNTHTYR"/>
</dbReference>
<dbReference type="SMART" id="SM00363">
    <property type="entry name" value="S4"/>
    <property type="match status" value="1"/>
</dbReference>
<dbReference type="PROSITE" id="PS00178">
    <property type="entry name" value="AA_TRNA_LIGASE_I"/>
    <property type="match status" value="1"/>
</dbReference>
<dbReference type="Gene3D" id="3.10.290.10">
    <property type="entry name" value="RNA-binding S4 domain"/>
    <property type="match status" value="1"/>
</dbReference>
<dbReference type="EC" id="6.1.1.1" evidence="10"/>
<organism evidence="13 14">
    <name type="scientific">Rubrivivax albus</name>
    <dbReference type="NCBI Taxonomy" id="2499835"/>
    <lineage>
        <taxon>Bacteria</taxon>
        <taxon>Pseudomonadati</taxon>
        <taxon>Pseudomonadota</taxon>
        <taxon>Betaproteobacteria</taxon>
        <taxon>Burkholderiales</taxon>
        <taxon>Sphaerotilaceae</taxon>
        <taxon>Rubrivivax</taxon>
    </lineage>
</organism>
<dbReference type="GO" id="GO:0005524">
    <property type="term" value="F:ATP binding"/>
    <property type="evidence" value="ECO:0007669"/>
    <property type="project" value="UniProtKB-UniRule"/>
</dbReference>
<protein>
    <recommendedName>
        <fullName evidence="10">Tyrosine--tRNA ligase</fullName>
        <ecNumber evidence="10">6.1.1.1</ecNumber>
    </recommendedName>
    <alternativeName>
        <fullName evidence="10">Tyrosyl-tRNA synthetase</fullName>
        <shortName evidence="10">TyrRS</shortName>
    </alternativeName>
</protein>
<dbReference type="Gene3D" id="3.40.50.620">
    <property type="entry name" value="HUPs"/>
    <property type="match status" value="1"/>
</dbReference>
<comment type="function">
    <text evidence="10">Catalyzes the attachment of tyrosine to tRNA(Tyr) in a two-step reaction: tyrosine is first activated by ATP to form Tyr-AMP and then transferred to the acceptor end of tRNA(Tyr).</text>
</comment>
<keyword evidence="2 10" id="KW-0963">Cytoplasm</keyword>
<name>A0A3S2U4H7_9BURK</name>
<gene>
    <name evidence="10" type="primary">tyrS</name>
    <name evidence="13" type="ORF">ENE75_00145</name>
</gene>
<evidence type="ECO:0000256" key="2">
    <source>
        <dbReference type="ARBA" id="ARBA00022490"/>
    </source>
</evidence>
<dbReference type="OrthoDB" id="9804243at2"/>
<dbReference type="InterPro" id="IPR036986">
    <property type="entry name" value="S4_RNA-bd_sf"/>
</dbReference>
<comment type="similarity">
    <text evidence="10">Belongs to the class-I aminoacyl-tRNA synthetase family. TyrS type 2 subfamily.</text>
</comment>
<evidence type="ECO:0000256" key="9">
    <source>
        <dbReference type="ARBA" id="ARBA00048248"/>
    </source>
</evidence>
<evidence type="ECO:0000256" key="4">
    <source>
        <dbReference type="ARBA" id="ARBA00022741"/>
    </source>
</evidence>
<dbReference type="GO" id="GO:0006437">
    <property type="term" value="P:tyrosyl-tRNA aminoacylation"/>
    <property type="evidence" value="ECO:0007669"/>
    <property type="project" value="UniProtKB-UniRule"/>
</dbReference>
<dbReference type="Pfam" id="PF00579">
    <property type="entry name" value="tRNA-synt_1b"/>
    <property type="match status" value="1"/>
</dbReference>
<dbReference type="InterPro" id="IPR002305">
    <property type="entry name" value="aa-tRNA-synth_Ic"/>
</dbReference>
<feature type="short sequence motif" description="'HIGH' region" evidence="10">
    <location>
        <begin position="57"/>
        <end position="66"/>
    </location>
</feature>
<dbReference type="InterPro" id="IPR002307">
    <property type="entry name" value="Tyr-tRNA-ligase"/>
</dbReference>
<dbReference type="AlphaFoldDB" id="A0A3S2U4H7"/>
<dbReference type="InterPro" id="IPR001412">
    <property type="entry name" value="aa-tRNA-synth_I_CS"/>
</dbReference>
<accession>A0A3S2U4H7</accession>
<sequence length="410" mass="44744">MSDLVTALASASDRVQEAMAITRRGAEQLLPEADWLRKLQRSEATGVPLRVKFGMDPTAPDLHLGHTVVLNKMRQLQDLGHVVIPLIGDFTTTIGDPSGRNSTRPPLTRDEIEANAKTYFDQVGLVIDMDRAEVRWNSEWSDPLGARGMIKLAAKYTVARMMEREDFSTRFREGTPISVHEFLYPLMQGYDSVALKSDLELGGTDQTFNLLMGRHLQQEEGQEPQCILTMPLLEGLDGVDKMSKSKGNYIGITEPAPTMFAKVLSISDTLMWRWYTLLSFRSEAEIAALKAEVAGGRNPKDAKVMLAREITERFHGHAATDAAEADFALRSRGGIPDEIPEVALPGAPLGIGALLKQAGLVPSTSEALRLIEQGGVRVDGAVVSDKGLKLAAGTVVVQVGKRKFARVTLG</sequence>
<dbReference type="PROSITE" id="PS50889">
    <property type="entry name" value="S4"/>
    <property type="match status" value="1"/>
</dbReference>
<evidence type="ECO:0000313" key="14">
    <source>
        <dbReference type="Proteomes" id="UP000288178"/>
    </source>
</evidence>
<evidence type="ECO:0000256" key="1">
    <source>
        <dbReference type="ARBA" id="ARBA00011738"/>
    </source>
</evidence>
<evidence type="ECO:0000256" key="10">
    <source>
        <dbReference type="HAMAP-Rule" id="MF_02007"/>
    </source>
</evidence>
<reference evidence="13 14" key="1">
    <citation type="submission" date="2019-01" db="EMBL/GenBank/DDBJ databases">
        <authorList>
            <person name="Chen W.-M."/>
        </authorList>
    </citation>
    <scope>NUCLEOTIDE SEQUENCE [LARGE SCALE GENOMIC DNA]</scope>
    <source>
        <strain evidence="13 14">ICH-3</strain>
    </source>
</reference>
<dbReference type="InterPro" id="IPR024088">
    <property type="entry name" value="Tyr-tRNA-ligase_bac-type"/>
</dbReference>
<comment type="catalytic activity">
    <reaction evidence="9 10">
        <text>tRNA(Tyr) + L-tyrosine + ATP = L-tyrosyl-tRNA(Tyr) + AMP + diphosphate + H(+)</text>
        <dbReference type="Rhea" id="RHEA:10220"/>
        <dbReference type="Rhea" id="RHEA-COMP:9706"/>
        <dbReference type="Rhea" id="RHEA-COMP:9707"/>
        <dbReference type="ChEBI" id="CHEBI:15378"/>
        <dbReference type="ChEBI" id="CHEBI:30616"/>
        <dbReference type="ChEBI" id="CHEBI:33019"/>
        <dbReference type="ChEBI" id="CHEBI:58315"/>
        <dbReference type="ChEBI" id="CHEBI:78442"/>
        <dbReference type="ChEBI" id="CHEBI:78536"/>
        <dbReference type="ChEBI" id="CHEBI:456215"/>
        <dbReference type="EC" id="6.1.1.1"/>
    </reaction>
</comment>
<dbReference type="InterPro" id="IPR024108">
    <property type="entry name" value="Tyr-tRNA-ligase_bac_2"/>
</dbReference>
<feature type="short sequence motif" description="'KMSKS' region" evidence="10">
    <location>
        <begin position="241"/>
        <end position="245"/>
    </location>
</feature>
<keyword evidence="4 10" id="KW-0547">Nucleotide-binding</keyword>
<keyword evidence="6 11" id="KW-0694">RNA-binding</keyword>
<dbReference type="GO" id="GO:0005829">
    <property type="term" value="C:cytosol"/>
    <property type="evidence" value="ECO:0007669"/>
    <property type="project" value="TreeGrafter"/>
</dbReference>
<dbReference type="Gene3D" id="1.10.240.10">
    <property type="entry name" value="Tyrosyl-Transfer RNA Synthetase"/>
    <property type="match status" value="1"/>
</dbReference>
<dbReference type="SUPFAM" id="SSF52374">
    <property type="entry name" value="Nucleotidylyl transferase"/>
    <property type="match status" value="1"/>
</dbReference>
<dbReference type="PANTHER" id="PTHR11766">
    <property type="entry name" value="TYROSYL-TRNA SYNTHETASE"/>
    <property type="match status" value="1"/>
</dbReference>
<evidence type="ECO:0000259" key="12">
    <source>
        <dbReference type="SMART" id="SM00363"/>
    </source>
</evidence>
<comment type="subunit">
    <text evidence="1 10">Homodimer.</text>
</comment>
<evidence type="ECO:0000256" key="7">
    <source>
        <dbReference type="ARBA" id="ARBA00022917"/>
    </source>
</evidence>
<keyword evidence="14" id="KW-1185">Reference proteome</keyword>
<evidence type="ECO:0000313" key="13">
    <source>
        <dbReference type="EMBL" id="RVT53357.1"/>
    </source>
</evidence>
<feature type="binding site" evidence="10">
    <location>
        <position position="244"/>
    </location>
    <ligand>
        <name>ATP</name>
        <dbReference type="ChEBI" id="CHEBI:30616"/>
    </ligand>
</feature>
<dbReference type="NCBIfam" id="TIGR00234">
    <property type="entry name" value="tyrS"/>
    <property type="match status" value="1"/>
</dbReference>
<keyword evidence="5 10" id="KW-0067">ATP-binding</keyword>
<dbReference type="CDD" id="cd00165">
    <property type="entry name" value="S4"/>
    <property type="match status" value="1"/>
</dbReference>
<dbReference type="Proteomes" id="UP000288178">
    <property type="component" value="Unassembled WGS sequence"/>
</dbReference>
<evidence type="ECO:0000256" key="5">
    <source>
        <dbReference type="ARBA" id="ARBA00022840"/>
    </source>
</evidence>
<dbReference type="Pfam" id="PF01479">
    <property type="entry name" value="S4"/>
    <property type="match status" value="1"/>
</dbReference>
<comment type="subcellular location">
    <subcellularLocation>
        <location evidence="10">Cytoplasm</location>
    </subcellularLocation>
</comment>
<evidence type="ECO:0000256" key="11">
    <source>
        <dbReference type="PROSITE-ProRule" id="PRU00182"/>
    </source>
</evidence>
<dbReference type="CDD" id="cd00805">
    <property type="entry name" value="TyrRS_core"/>
    <property type="match status" value="1"/>
</dbReference>
<keyword evidence="3 10" id="KW-0436">Ligase</keyword>
<feature type="domain" description="RNA-binding S4" evidence="12">
    <location>
        <begin position="349"/>
        <end position="410"/>
    </location>
</feature>
<comment type="caution">
    <text evidence="13">The sequence shown here is derived from an EMBL/GenBank/DDBJ whole genome shotgun (WGS) entry which is preliminary data.</text>
</comment>
<proteinExistence type="inferred from homology"/>
<dbReference type="HAMAP" id="MF_02007">
    <property type="entry name" value="Tyr_tRNA_synth_type2"/>
    <property type="match status" value="1"/>
</dbReference>
<dbReference type="EMBL" id="SACT01000001">
    <property type="protein sequence ID" value="RVT53357.1"/>
    <property type="molecule type" value="Genomic_DNA"/>
</dbReference>
<dbReference type="FunFam" id="3.10.290.10:FF:000022">
    <property type="entry name" value="Tyrosine--tRNA ligase"/>
    <property type="match status" value="1"/>
</dbReference>
<dbReference type="InterPro" id="IPR014729">
    <property type="entry name" value="Rossmann-like_a/b/a_fold"/>
</dbReference>
<dbReference type="PANTHER" id="PTHR11766:SF1">
    <property type="entry name" value="TYROSINE--TRNA LIGASE"/>
    <property type="match status" value="1"/>
</dbReference>
<dbReference type="InterPro" id="IPR002942">
    <property type="entry name" value="S4_RNA-bd"/>
</dbReference>
<evidence type="ECO:0000256" key="8">
    <source>
        <dbReference type="ARBA" id="ARBA00023146"/>
    </source>
</evidence>
<dbReference type="GO" id="GO:0003723">
    <property type="term" value="F:RNA binding"/>
    <property type="evidence" value="ECO:0007669"/>
    <property type="project" value="UniProtKB-KW"/>
</dbReference>
<dbReference type="GO" id="GO:0004831">
    <property type="term" value="F:tyrosine-tRNA ligase activity"/>
    <property type="evidence" value="ECO:0007669"/>
    <property type="project" value="UniProtKB-UniRule"/>
</dbReference>
<keyword evidence="7 10" id="KW-0648">Protein biosynthesis</keyword>
<evidence type="ECO:0000256" key="3">
    <source>
        <dbReference type="ARBA" id="ARBA00022598"/>
    </source>
</evidence>